<feature type="chain" id="PRO_5045988266" description="Secreted protein (Por secretion system target)" evidence="2">
    <location>
        <begin position="24"/>
        <end position="1069"/>
    </location>
</feature>
<dbReference type="InterPro" id="IPR013517">
    <property type="entry name" value="FG-GAP"/>
</dbReference>
<dbReference type="NCBIfam" id="TIGR04183">
    <property type="entry name" value="Por_Secre_tail"/>
    <property type="match status" value="1"/>
</dbReference>
<dbReference type="PANTHER" id="PTHR44103:SF1">
    <property type="entry name" value="PROPROTEIN CONVERTASE P"/>
    <property type="match status" value="1"/>
</dbReference>
<keyword evidence="6" id="KW-1185">Reference proteome</keyword>
<dbReference type="PANTHER" id="PTHR44103">
    <property type="entry name" value="PROPROTEIN CONVERTASE P"/>
    <property type="match status" value="1"/>
</dbReference>
<dbReference type="InterPro" id="IPR028994">
    <property type="entry name" value="Integrin_alpha_N"/>
</dbReference>
<dbReference type="InterPro" id="IPR032812">
    <property type="entry name" value="SbsA_Ig"/>
</dbReference>
<feature type="domain" description="Secretion system C-terminal sorting" evidence="4">
    <location>
        <begin position="1003"/>
        <end position="1066"/>
    </location>
</feature>
<dbReference type="SUPFAM" id="SSF69318">
    <property type="entry name" value="Integrin alpha N-terminal domain"/>
    <property type="match status" value="1"/>
</dbReference>
<dbReference type="Pfam" id="PF13517">
    <property type="entry name" value="FG-GAP_3"/>
    <property type="match status" value="3"/>
</dbReference>
<evidence type="ECO:0000259" key="4">
    <source>
        <dbReference type="Pfam" id="PF18962"/>
    </source>
</evidence>
<evidence type="ECO:0000313" key="6">
    <source>
        <dbReference type="Proteomes" id="UP000632339"/>
    </source>
</evidence>
<dbReference type="RefSeq" id="WP_019942933.1">
    <property type="nucleotide sequence ID" value="NZ_BMLI01000001.1"/>
</dbReference>
<dbReference type="Gene3D" id="2.60.40.10">
    <property type="entry name" value="Immunoglobulins"/>
    <property type="match status" value="1"/>
</dbReference>
<comment type="caution">
    <text evidence="5">The sequence shown here is derived from an EMBL/GenBank/DDBJ whole genome shotgun (WGS) entry which is preliminary data.</text>
</comment>
<feature type="signal peptide" evidence="2">
    <location>
        <begin position="1"/>
        <end position="23"/>
    </location>
</feature>
<dbReference type="InterPro" id="IPR013783">
    <property type="entry name" value="Ig-like_fold"/>
</dbReference>
<evidence type="ECO:0008006" key="7">
    <source>
        <dbReference type="Google" id="ProtNLM"/>
    </source>
</evidence>
<dbReference type="Pfam" id="PF18962">
    <property type="entry name" value="Por_Secre_tail"/>
    <property type="match status" value="1"/>
</dbReference>
<evidence type="ECO:0000259" key="3">
    <source>
        <dbReference type="Pfam" id="PF13205"/>
    </source>
</evidence>
<sequence length="1069" mass="113052">MKKTSIYSLAALSFLALSSTVFVDIVPKFQEVSGRFPGLSISGESEFIYGDFDNDGDVDIHSYKKDAPENDFFRNDGAGNFSKVTGTANPFNNLPAKAAFDNAQYAHVADWDNDGDDDILVTGRGEGNPRKNIFYKNNNGVFQEIEGAASPFNAITIANETQLIYGDFDNDGDIDLHTYANGAAVNDFWSNNGNGTFTKVTGTANPFDNLPDKAAFYLKAQDAYVADWDNDGDDDVFVVRRMADGDKVFCRNDNGKYVLVTGAASPFSAMTIAQQTQFIYGDFDSDGDIDLQTWDMSNPIQTWLNNGSGAFANVTNLNTNPFENLAGKATFFNSATYAHVADWDHDGDDDVFTSNRTAAGQNLLYIQAGSRPTLQSSNPANGATGVAVSSDIVLNFSAAVTPVAGKNILIKRTSNNSTIATIAASGPQVSGSNSTQITINPPSDLNASTGYYLLIDEGAFKDGQGRIFGGVSASNQVAFTTGVIVVPVSVNTNSPDNIGTTTATMGGQVVDDGGSPVTERGVVWATSSGPTIFDNRVSMGSGVGSYSQTVAGIPAGTRIYVRAYAYNSLGVVYGNPLSFYTKTTVSSITPLASTPTNAASVSYQVVFAQSVSGLAAEDFSVTSSGVTGASVGTVTGSGTTYTVTVNTGSGNGMVRLNFTGIAGVTPGVESAFTSAAAYTVYKVSQPTDYYRTKGATTAWLSASGWQSSQDNTFWIDATTVPGPNASATNIAEGATVTLTTGIYDVKNVNNQGTLKTGTAIFVVNGAFTSAGVLDGVGNVVYENFTNAGTVSPGNSPGIFTFSGNYTNSGNLDIEIGGTTQGTGHDLLSVSGVFTAGGTLNVSFINGFTPQLNDEFIIVDGLSLTGTFATLNLPSVAPRIWETTYDADLGQVRLKVINDPMPVTLVNFEALKERNAVKLVWSTSEESNSSHFEINRSTDGKTWATIGNVNASGESKQVIGYDFTDAAPKAGINYYRLRMVDADGTFTFSRIREASMGRGGELVLYPNPVQDELHIQGETNSQAEIWDATGTLRLRANLQQGRLNVQKLPAGAYQLRLGGTGEVRRFVIVR</sequence>
<feature type="domain" description="SbsA Ig-like" evidence="3">
    <location>
        <begin position="371"/>
        <end position="481"/>
    </location>
</feature>
<accession>A0ABQ2I0M8</accession>
<keyword evidence="1 2" id="KW-0732">Signal</keyword>
<dbReference type="EMBL" id="BMLI01000001">
    <property type="protein sequence ID" value="GGM95409.1"/>
    <property type="molecule type" value="Genomic_DNA"/>
</dbReference>
<proteinExistence type="predicted"/>
<reference evidence="6" key="1">
    <citation type="journal article" date="2019" name="Int. J. Syst. Evol. Microbiol.">
        <title>The Global Catalogue of Microorganisms (GCM) 10K type strain sequencing project: providing services to taxonomists for standard genome sequencing and annotation.</title>
        <authorList>
            <consortium name="The Broad Institute Genomics Platform"/>
            <consortium name="The Broad Institute Genome Sequencing Center for Infectious Disease"/>
            <person name="Wu L."/>
            <person name="Ma J."/>
        </authorList>
    </citation>
    <scope>NUCLEOTIDE SEQUENCE [LARGE SCALE GENOMIC DNA]</scope>
    <source>
        <strain evidence="6">CGMCC 1.6375</strain>
    </source>
</reference>
<dbReference type="InterPro" id="IPR026444">
    <property type="entry name" value="Secre_tail"/>
</dbReference>
<evidence type="ECO:0000256" key="1">
    <source>
        <dbReference type="ARBA" id="ARBA00022729"/>
    </source>
</evidence>
<gene>
    <name evidence="5" type="ORF">GCM10010967_31050</name>
</gene>
<organism evidence="5 6">
    <name type="scientific">Dyadobacter beijingensis</name>
    <dbReference type="NCBI Taxonomy" id="365489"/>
    <lineage>
        <taxon>Bacteria</taxon>
        <taxon>Pseudomonadati</taxon>
        <taxon>Bacteroidota</taxon>
        <taxon>Cytophagia</taxon>
        <taxon>Cytophagales</taxon>
        <taxon>Spirosomataceae</taxon>
        <taxon>Dyadobacter</taxon>
    </lineage>
</organism>
<dbReference type="Proteomes" id="UP000632339">
    <property type="component" value="Unassembled WGS sequence"/>
</dbReference>
<dbReference type="Pfam" id="PF13205">
    <property type="entry name" value="Big_5"/>
    <property type="match status" value="1"/>
</dbReference>
<protein>
    <recommendedName>
        <fullName evidence="7">Secreted protein (Por secretion system target)</fullName>
    </recommendedName>
</protein>
<name>A0ABQ2I0M8_9BACT</name>
<evidence type="ECO:0000256" key="2">
    <source>
        <dbReference type="SAM" id="SignalP"/>
    </source>
</evidence>
<evidence type="ECO:0000313" key="5">
    <source>
        <dbReference type="EMBL" id="GGM95409.1"/>
    </source>
</evidence>